<dbReference type="EMBL" id="CADCTA010000074">
    <property type="protein sequence ID" value="CAA9246691.1"/>
    <property type="molecule type" value="Genomic_DNA"/>
</dbReference>
<dbReference type="SUPFAM" id="SSF49478">
    <property type="entry name" value="Cna protein B-type domain"/>
    <property type="match status" value="1"/>
</dbReference>
<evidence type="ECO:0008006" key="2">
    <source>
        <dbReference type="Google" id="ProtNLM"/>
    </source>
</evidence>
<sequence length="219" mass="23240">MQLGERGVIFLKRLSNLLEHRRKPLLIFGPMKNPLRNTLLILSACVVTSASAANMSGVDVTAKEKRSGKVVFQGKTDAGGKFATTALQPGKYVIELRSKQPQGFQVALGGAKTAKQVGAKDGLAFDVEVDPASKLTGKVTGTPMTAAQQQATAKSDKNVRIINGKRHVWVRGEIGSNMGGKWIPEDEAQAVNTKRTRGDAADNLRAIQDQGGQGPPAGP</sequence>
<dbReference type="Gene3D" id="2.60.40.10">
    <property type="entry name" value="Immunoglobulins"/>
    <property type="match status" value="1"/>
</dbReference>
<dbReference type="InterPro" id="IPR013783">
    <property type="entry name" value="Ig-like_fold"/>
</dbReference>
<gene>
    <name evidence="1" type="ORF">AVDCRST_MAG42-2005</name>
</gene>
<dbReference type="AlphaFoldDB" id="A0A6J4ICV2"/>
<proteinExistence type="predicted"/>
<accession>A0A6J4ICV2</accession>
<reference evidence="1" key="1">
    <citation type="submission" date="2020-02" db="EMBL/GenBank/DDBJ databases">
        <authorList>
            <person name="Meier V. D."/>
        </authorList>
    </citation>
    <scope>NUCLEOTIDE SEQUENCE</scope>
    <source>
        <strain evidence="1">AVDCRST_MAG42</strain>
    </source>
</reference>
<evidence type="ECO:0000313" key="1">
    <source>
        <dbReference type="EMBL" id="CAA9246691.1"/>
    </source>
</evidence>
<protein>
    <recommendedName>
        <fullName evidence="2">Carboxypeptidase regulatory-like domain-containing protein</fullName>
    </recommendedName>
</protein>
<organism evidence="1">
    <name type="scientific">uncultured Chthoniobacterales bacterium</name>
    <dbReference type="NCBI Taxonomy" id="1836801"/>
    <lineage>
        <taxon>Bacteria</taxon>
        <taxon>Pseudomonadati</taxon>
        <taxon>Verrucomicrobiota</taxon>
        <taxon>Spartobacteria</taxon>
        <taxon>Chthoniobacterales</taxon>
        <taxon>environmental samples</taxon>
    </lineage>
</organism>
<name>A0A6J4ICV2_9BACT</name>